<gene>
    <name evidence="2" type="ORF">QEJ78_11490</name>
    <name evidence="1" type="ORF">SAMN02983011_02483</name>
</gene>
<evidence type="ECO:0000313" key="4">
    <source>
        <dbReference type="Proteomes" id="UP001242513"/>
    </source>
</evidence>
<evidence type="ECO:0000313" key="2">
    <source>
        <dbReference type="EMBL" id="WGO85905.1"/>
    </source>
</evidence>
<dbReference type="EMBL" id="CP123735">
    <property type="protein sequence ID" value="WGO85905.1"/>
    <property type="molecule type" value="Genomic_DNA"/>
</dbReference>
<organism evidence="2 4">
    <name type="scientific">Lactobacillus kefiranofaciens</name>
    <dbReference type="NCBI Taxonomy" id="267818"/>
    <lineage>
        <taxon>Bacteria</taxon>
        <taxon>Bacillati</taxon>
        <taxon>Bacillota</taxon>
        <taxon>Bacilli</taxon>
        <taxon>Lactobacillales</taxon>
        <taxon>Lactobacillaceae</taxon>
        <taxon>Lactobacillus</taxon>
    </lineage>
</organism>
<sequence>MLKEISSTAFHQDLASATSKLIAERLNIYPEQALALFKQSKLYQDLVNSTGEFDQMLPADLFDLWKNERLTGYPISSSDIENGLLKEKHFN</sequence>
<accession>A0AAX3UDX9</accession>
<dbReference type="Proteomes" id="UP000181860">
    <property type="component" value="Unassembled WGS sequence"/>
</dbReference>
<dbReference type="AlphaFoldDB" id="A0AAX3UDX9"/>
<dbReference type="Proteomes" id="UP001242513">
    <property type="component" value="Chromosome"/>
</dbReference>
<reference evidence="2" key="3">
    <citation type="submission" date="2023-04" db="EMBL/GenBank/DDBJ databases">
        <authorList>
            <person name="Wang Y."/>
        </authorList>
    </citation>
    <scope>NUCLEOTIDE SEQUENCE</scope>
    <source>
        <strain evidence="2">ZW18</strain>
    </source>
</reference>
<proteinExistence type="predicted"/>
<protein>
    <submittedName>
        <fullName evidence="2">Uncharacterized protein</fullName>
    </submittedName>
</protein>
<evidence type="ECO:0000313" key="1">
    <source>
        <dbReference type="EMBL" id="SDA74301.1"/>
    </source>
</evidence>
<reference evidence="2" key="2">
    <citation type="journal article" date="2022" name="Food Funct.">
        <title>Lactobacillus kefiranofaciens ZW18 from Kefir enhances the anti-tumor effect of anti-programmed cell death 1 (PD-1) immunotherapy by modulating the gut microbiota.</title>
        <authorList>
            <person name="Zhao J."/>
            <person name="Wang Y."/>
            <person name="Wang J."/>
            <person name="Lv M."/>
            <person name="Zhou C."/>
            <person name="Jia L."/>
            <person name="Geng W."/>
        </authorList>
    </citation>
    <scope>NUCLEOTIDE SEQUENCE</scope>
    <source>
        <strain evidence="2">ZW18</strain>
    </source>
</reference>
<dbReference type="RefSeq" id="WP_013851238.1">
    <property type="nucleotide sequence ID" value="NZ_CP123735.1"/>
</dbReference>
<name>A0AAX3UDX9_9LACO</name>
<evidence type="ECO:0000313" key="3">
    <source>
        <dbReference type="Proteomes" id="UP000181860"/>
    </source>
</evidence>
<dbReference type="EMBL" id="FMXC01000082">
    <property type="protein sequence ID" value="SDA74301.1"/>
    <property type="molecule type" value="Genomic_DNA"/>
</dbReference>
<keyword evidence="3" id="KW-1185">Reference proteome</keyword>
<reference evidence="1 3" key="1">
    <citation type="submission" date="2016-10" db="EMBL/GenBank/DDBJ databases">
        <authorList>
            <person name="Varghese N."/>
            <person name="Submissions S."/>
        </authorList>
    </citation>
    <scope>NUCLEOTIDE SEQUENCE [LARGE SCALE GENOMIC DNA]</scope>
    <source>
        <strain evidence="1 3">ATCC 43761</strain>
    </source>
</reference>